<accession>A0A1G2KTV1</accession>
<dbReference type="Pfam" id="PF04020">
    <property type="entry name" value="Phage_holin_4_2"/>
    <property type="match status" value="1"/>
</dbReference>
<reference evidence="2 3" key="1">
    <citation type="journal article" date="2016" name="Nat. Commun.">
        <title>Thousands of microbial genomes shed light on interconnected biogeochemical processes in an aquifer system.</title>
        <authorList>
            <person name="Anantharaman K."/>
            <person name="Brown C.T."/>
            <person name="Hug L.A."/>
            <person name="Sharon I."/>
            <person name="Castelle C.J."/>
            <person name="Probst A.J."/>
            <person name="Thomas B.C."/>
            <person name="Singh A."/>
            <person name="Wilkins M.J."/>
            <person name="Karaoz U."/>
            <person name="Brodie E.L."/>
            <person name="Williams K.H."/>
            <person name="Hubbard S.S."/>
            <person name="Banfield J.F."/>
        </authorList>
    </citation>
    <scope>NUCLEOTIDE SEQUENCE [LARGE SCALE GENOMIC DNA]</scope>
</reference>
<proteinExistence type="predicted"/>
<sequence length="156" mass="16918">KQIVAYSISVTMVGGECRKNAPGVQNWVALYTLLTFVQQCAKVSAVKFLLKIVGSSVLNGAALYGLAWFFSGFSVTGGWRSFVLGGVVLMLINLILRPILRIVSFPLILLTFGLFNVVIHVIILIVANYFLTELSITGISPLFWGALVIGIINSIL</sequence>
<keyword evidence="1" id="KW-0812">Transmembrane</keyword>
<gene>
    <name evidence="2" type="ORF">A3C16_01535</name>
</gene>
<dbReference type="Proteomes" id="UP000177811">
    <property type="component" value="Unassembled WGS sequence"/>
</dbReference>
<keyword evidence="1" id="KW-1133">Transmembrane helix</keyword>
<organism evidence="2 3">
    <name type="scientific">Candidatus Sungbacteria bacterium RIFCSPHIGHO2_02_FULL_51_29</name>
    <dbReference type="NCBI Taxonomy" id="1802273"/>
    <lineage>
        <taxon>Bacteria</taxon>
        <taxon>Candidatus Sungiibacteriota</taxon>
    </lineage>
</organism>
<feature type="transmembrane region" description="Helical" evidence="1">
    <location>
        <begin position="136"/>
        <end position="155"/>
    </location>
</feature>
<feature type="transmembrane region" description="Helical" evidence="1">
    <location>
        <begin position="48"/>
        <end position="70"/>
    </location>
</feature>
<feature type="non-terminal residue" evidence="2">
    <location>
        <position position="1"/>
    </location>
</feature>
<protein>
    <recommendedName>
        <fullName evidence="4">Phage holin family protein</fullName>
    </recommendedName>
</protein>
<feature type="transmembrane region" description="Helical" evidence="1">
    <location>
        <begin position="107"/>
        <end position="130"/>
    </location>
</feature>
<evidence type="ECO:0008006" key="4">
    <source>
        <dbReference type="Google" id="ProtNLM"/>
    </source>
</evidence>
<evidence type="ECO:0000256" key="1">
    <source>
        <dbReference type="SAM" id="Phobius"/>
    </source>
</evidence>
<dbReference type="InterPro" id="IPR007165">
    <property type="entry name" value="Phage_holin_4_2"/>
</dbReference>
<dbReference type="PANTHER" id="PTHR37309">
    <property type="entry name" value="SLR0284 PROTEIN"/>
    <property type="match status" value="1"/>
</dbReference>
<feature type="transmembrane region" description="Helical" evidence="1">
    <location>
        <begin position="82"/>
        <end position="100"/>
    </location>
</feature>
<evidence type="ECO:0000313" key="3">
    <source>
        <dbReference type="Proteomes" id="UP000177811"/>
    </source>
</evidence>
<name>A0A1G2KTV1_9BACT</name>
<keyword evidence="1" id="KW-0472">Membrane</keyword>
<dbReference type="EMBL" id="MHQL01000025">
    <property type="protein sequence ID" value="OHA02870.1"/>
    <property type="molecule type" value="Genomic_DNA"/>
</dbReference>
<evidence type="ECO:0000313" key="2">
    <source>
        <dbReference type="EMBL" id="OHA02870.1"/>
    </source>
</evidence>
<dbReference type="AlphaFoldDB" id="A0A1G2KTV1"/>
<dbReference type="PANTHER" id="PTHR37309:SF1">
    <property type="entry name" value="SLR0284 PROTEIN"/>
    <property type="match status" value="1"/>
</dbReference>
<comment type="caution">
    <text evidence="2">The sequence shown here is derived from an EMBL/GenBank/DDBJ whole genome shotgun (WGS) entry which is preliminary data.</text>
</comment>